<name>A0A1L3I5B0_9RHOB</name>
<dbReference type="KEGG" id="php:PhaeoP97_01808"/>
<reference evidence="2" key="1">
    <citation type="submission" date="2016-07" db="EMBL/GenBank/DDBJ databases">
        <title>Phaeobacter portensis sp. nov., a tropodithietic acid producing bacterium isolated from a German harbor.</title>
        <authorList>
            <person name="Freese H.M."/>
            <person name="Bunk B."/>
            <person name="Breider S."/>
            <person name="Brinkhoff T."/>
        </authorList>
    </citation>
    <scope>NUCLEOTIDE SEQUENCE [LARGE SCALE GENOMIC DNA]</scope>
    <source>
        <strain evidence="2">P97</strain>
    </source>
</reference>
<evidence type="ECO:0000313" key="2">
    <source>
        <dbReference type="Proteomes" id="UP000183859"/>
    </source>
</evidence>
<protein>
    <submittedName>
        <fullName evidence="1">Uncharacterized protein</fullName>
    </submittedName>
</protein>
<sequence>MTDQYGPKLRQRFLKKYADQGPAAEDTDDVPACDARFAQQCPERGSQSPTIGFSSRMPALLAFDGKTTVSSADTARRHATVCSQRATLRL</sequence>
<proteinExistence type="predicted"/>
<dbReference type="EMBL" id="CP016364">
    <property type="protein sequence ID" value="APG47221.1"/>
    <property type="molecule type" value="Genomic_DNA"/>
</dbReference>
<accession>A0A1L3I5B0</accession>
<gene>
    <name evidence="1" type="ORF">PhaeoP97_01808</name>
</gene>
<evidence type="ECO:0000313" key="1">
    <source>
        <dbReference type="EMBL" id="APG47221.1"/>
    </source>
</evidence>
<organism evidence="1 2">
    <name type="scientific">Phaeobacter porticola</name>
    <dbReference type="NCBI Taxonomy" id="1844006"/>
    <lineage>
        <taxon>Bacteria</taxon>
        <taxon>Pseudomonadati</taxon>
        <taxon>Pseudomonadota</taxon>
        <taxon>Alphaproteobacteria</taxon>
        <taxon>Rhodobacterales</taxon>
        <taxon>Roseobacteraceae</taxon>
        <taxon>Phaeobacter</taxon>
    </lineage>
</organism>
<keyword evidence="2" id="KW-1185">Reference proteome</keyword>
<dbReference type="Proteomes" id="UP000183859">
    <property type="component" value="Chromosome"/>
</dbReference>
<dbReference type="RefSeq" id="WP_072504783.1">
    <property type="nucleotide sequence ID" value="NZ_CP016364.1"/>
</dbReference>
<dbReference type="AlphaFoldDB" id="A0A1L3I5B0"/>